<gene>
    <name evidence="5" type="ORF">HD593_004372</name>
</gene>
<evidence type="ECO:0000259" key="4">
    <source>
        <dbReference type="PROSITE" id="PS50977"/>
    </source>
</evidence>
<evidence type="ECO:0000313" key="6">
    <source>
        <dbReference type="Proteomes" id="UP000565579"/>
    </source>
</evidence>
<dbReference type="PANTHER" id="PTHR30055:SF209">
    <property type="entry name" value="POSSIBLE TRANSCRIPTIONAL REGULATORY PROTEIN (PROBABLY TETR-FAMILY)"/>
    <property type="match status" value="1"/>
</dbReference>
<dbReference type="SUPFAM" id="SSF48498">
    <property type="entry name" value="Tetracyclin repressor-like, C-terminal domain"/>
    <property type="match status" value="1"/>
</dbReference>
<keyword evidence="1 2" id="KW-0238">DNA-binding</keyword>
<dbReference type="GO" id="GO:0003700">
    <property type="term" value="F:DNA-binding transcription factor activity"/>
    <property type="evidence" value="ECO:0007669"/>
    <property type="project" value="TreeGrafter"/>
</dbReference>
<dbReference type="InterPro" id="IPR009057">
    <property type="entry name" value="Homeodomain-like_sf"/>
</dbReference>
<sequence>MPRSTRRETPSGPVPEGVSGGREGISGAPEGASGGRVGTSGAREGISGGREPTRRRVIEAAAGLLAREGREAVTTRAVAAAAGVQPPAIYRHFDDMDGLLDAVAEHGYARFLEAKQASPAPDDPVEDLRAGWDLAVEFGLANPALYAMMYGEPRRGTDSAAFRTGMEILLGRIRRLAAVGRLRVAEPLAAALVHATARGAVLTWLSLPEDGRDPALLTAMREAMVTAVTTESPAVQDPGPAGAARALRAVLPQQTALSEAEQHLLGEWLDRLSR</sequence>
<feature type="DNA-binding region" description="H-T-H motif" evidence="2">
    <location>
        <begin position="74"/>
        <end position="93"/>
    </location>
</feature>
<dbReference type="SUPFAM" id="SSF46689">
    <property type="entry name" value="Homeodomain-like"/>
    <property type="match status" value="1"/>
</dbReference>
<dbReference type="GO" id="GO:0000976">
    <property type="term" value="F:transcription cis-regulatory region binding"/>
    <property type="evidence" value="ECO:0007669"/>
    <property type="project" value="TreeGrafter"/>
</dbReference>
<dbReference type="PROSITE" id="PS50977">
    <property type="entry name" value="HTH_TETR_2"/>
    <property type="match status" value="1"/>
</dbReference>
<accession>A0A7X0NU24</accession>
<reference evidence="5 6" key="1">
    <citation type="submission" date="2020-08" db="EMBL/GenBank/DDBJ databases">
        <title>Sequencing the genomes of 1000 actinobacteria strains.</title>
        <authorList>
            <person name="Klenk H.-P."/>
        </authorList>
    </citation>
    <scope>NUCLEOTIDE SEQUENCE [LARGE SCALE GENOMIC DNA]</scope>
    <source>
        <strain evidence="5 6">DSM 43768</strain>
    </source>
</reference>
<dbReference type="InterPro" id="IPR001647">
    <property type="entry name" value="HTH_TetR"/>
</dbReference>
<feature type="region of interest" description="Disordered" evidence="3">
    <location>
        <begin position="1"/>
        <end position="54"/>
    </location>
</feature>
<feature type="domain" description="HTH tetR-type" evidence="4">
    <location>
        <begin position="51"/>
        <end position="111"/>
    </location>
</feature>
<dbReference type="Proteomes" id="UP000565579">
    <property type="component" value="Unassembled WGS sequence"/>
</dbReference>
<dbReference type="RefSeq" id="WP_185103976.1">
    <property type="nucleotide sequence ID" value="NZ_BAAAXY010000012.1"/>
</dbReference>
<evidence type="ECO:0000256" key="1">
    <source>
        <dbReference type="ARBA" id="ARBA00023125"/>
    </source>
</evidence>
<evidence type="ECO:0000313" key="5">
    <source>
        <dbReference type="EMBL" id="MBB6549577.1"/>
    </source>
</evidence>
<proteinExistence type="predicted"/>
<dbReference type="PANTHER" id="PTHR30055">
    <property type="entry name" value="HTH-TYPE TRANSCRIPTIONAL REGULATOR RUTR"/>
    <property type="match status" value="1"/>
</dbReference>
<dbReference type="InterPro" id="IPR036271">
    <property type="entry name" value="Tet_transcr_reg_TetR-rel_C_sf"/>
</dbReference>
<dbReference type="InterPro" id="IPR050109">
    <property type="entry name" value="HTH-type_TetR-like_transc_reg"/>
</dbReference>
<dbReference type="Gene3D" id="1.10.357.10">
    <property type="entry name" value="Tetracycline Repressor, domain 2"/>
    <property type="match status" value="1"/>
</dbReference>
<evidence type="ECO:0000256" key="3">
    <source>
        <dbReference type="SAM" id="MobiDB-lite"/>
    </source>
</evidence>
<comment type="caution">
    <text evidence="5">The sequence shown here is derived from an EMBL/GenBank/DDBJ whole genome shotgun (WGS) entry which is preliminary data.</text>
</comment>
<dbReference type="Pfam" id="PF00440">
    <property type="entry name" value="TetR_N"/>
    <property type="match status" value="1"/>
</dbReference>
<dbReference type="EMBL" id="JACHMI010000001">
    <property type="protein sequence ID" value="MBB6549577.1"/>
    <property type="molecule type" value="Genomic_DNA"/>
</dbReference>
<protein>
    <submittedName>
        <fullName evidence="5">AcrR family transcriptional regulator</fullName>
    </submittedName>
</protein>
<name>A0A7X0NU24_9ACTN</name>
<evidence type="ECO:0000256" key="2">
    <source>
        <dbReference type="PROSITE-ProRule" id="PRU00335"/>
    </source>
</evidence>
<organism evidence="5 6">
    <name type="scientific">Nonomuraea rubra</name>
    <dbReference type="NCBI Taxonomy" id="46180"/>
    <lineage>
        <taxon>Bacteria</taxon>
        <taxon>Bacillati</taxon>
        <taxon>Actinomycetota</taxon>
        <taxon>Actinomycetes</taxon>
        <taxon>Streptosporangiales</taxon>
        <taxon>Streptosporangiaceae</taxon>
        <taxon>Nonomuraea</taxon>
    </lineage>
</organism>
<keyword evidence="6" id="KW-1185">Reference proteome</keyword>
<dbReference type="PRINTS" id="PR00455">
    <property type="entry name" value="HTHTETR"/>
</dbReference>
<dbReference type="AlphaFoldDB" id="A0A7X0NU24"/>